<dbReference type="OrthoDB" id="8537210at2"/>
<dbReference type="RefSeq" id="WP_090322135.1">
    <property type="nucleotide sequence ID" value="NZ_FNOE01000037.1"/>
</dbReference>
<sequence length="209" mass="22205">MKNFYKSVVSILLVAPIYASAAVDLVTNGSFEADLQDNGSWNLYSTLIGWSGAPDVELRNNVAGSAFDGSNFVELDTNSNSSISQLLIGTPGLYQLSFWFSARPGTGSDTNDLSFTLDGSAPVTVLTGVGGGSDHNWQNYSALFNFDGEGLLTFSAAGVSDSLGGSLDMISMTSTIPEPKIVEMILVGFLLLSLTLRCTSKAYFSRNNH</sequence>
<dbReference type="AlphaFoldDB" id="A0A1H8UF68"/>
<reference evidence="3" key="1">
    <citation type="submission" date="2016-10" db="EMBL/GenBank/DDBJ databases">
        <authorList>
            <person name="Varghese N."/>
            <person name="Submissions S."/>
        </authorList>
    </citation>
    <scope>NUCLEOTIDE SEQUENCE [LARGE SCALE GENOMIC DNA]</scope>
    <source>
        <strain evidence="3">Nm76</strain>
    </source>
</reference>
<feature type="chain" id="PRO_5011605585" evidence="1">
    <location>
        <begin position="22"/>
        <end position="209"/>
    </location>
</feature>
<evidence type="ECO:0000256" key="1">
    <source>
        <dbReference type="SAM" id="SignalP"/>
    </source>
</evidence>
<evidence type="ECO:0000313" key="2">
    <source>
        <dbReference type="EMBL" id="SEP01677.1"/>
    </source>
</evidence>
<keyword evidence="3" id="KW-1185">Reference proteome</keyword>
<dbReference type="EMBL" id="FODO01000034">
    <property type="protein sequence ID" value="SEP01677.1"/>
    <property type="molecule type" value="Genomic_DNA"/>
</dbReference>
<proteinExistence type="predicted"/>
<dbReference type="Gene3D" id="2.60.120.260">
    <property type="entry name" value="Galactose-binding domain-like"/>
    <property type="match status" value="1"/>
</dbReference>
<dbReference type="STRING" id="42354.SAMN05216333_13412"/>
<dbReference type="Proteomes" id="UP000198814">
    <property type="component" value="Unassembled WGS sequence"/>
</dbReference>
<evidence type="ECO:0000313" key="3">
    <source>
        <dbReference type="Proteomes" id="UP000198814"/>
    </source>
</evidence>
<keyword evidence="1" id="KW-0732">Signal</keyword>
<name>A0A1H8UF68_9PROT</name>
<gene>
    <name evidence="2" type="ORF">SAMN05216333_13412</name>
</gene>
<protein>
    <submittedName>
        <fullName evidence="2">Uncharacterized protein</fullName>
    </submittedName>
</protein>
<accession>A0A1H8UF68</accession>
<feature type="signal peptide" evidence="1">
    <location>
        <begin position="1"/>
        <end position="21"/>
    </location>
</feature>
<organism evidence="2 3">
    <name type="scientific">Nitrosomonas oligotropha</name>
    <dbReference type="NCBI Taxonomy" id="42354"/>
    <lineage>
        <taxon>Bacteria</taxon>
        <taxon>Pseudomonadati</taxon>
        <taxon>Pseudomonadota</taxon>
        <taxon>Betaproteobacteria</taxon>
        <taxon>Nitrosomonadales</taxon>
        <taxon>Nitrosomonadaceae</taxon>
        <taxon>Nitrosomonas</taxon>
    </lineage>
</organism>